<keyword evidence="2" id="KW-1185">Reference proteome</keyword>
<gene>
    <name evidence="1" type="ORF">JJB07_16775</name>
</gene>
<dbReference type="EMBL" id="JAEQNB010000005">
    <property type="protein sequence ID" value="MBL0388270.1"/>
    <property type="molecule type" value="Genomic_DNA"/>
</dbReference>
<comment type="caution">
    <text evidence="1">The sequence shown here is derived from an EMBL/GenBank/DDBJ whole genome shotgun (WGS) entry which is preliminary data.</text>
</comment>
<organism evidence="1 2">
    <name type="scientific">Tumebacillus amylolyticus</name>
    <dbReference type="NCBI Taxonomy" id="2801339"/>
    <lineage>
        <taxon>Bacteria</taxon>
        <taxon>Bacillati</taxon>
        <taxon>Bacillota</taxon>
        <taxon>Bacilli</taxon>
        <taxon>Bacillales</taxon>
        <taxon>Alicyclobacillaceae</taxon>
        <taxon>Tumebacillus</taxon>
    </lineage>
</organism>
<accession>A0ABS1JDC0</accession>
<name>A0ABS1JDC0_9BACL</name>
<evidence type="ECO:0000313" key="1">
    <source>
        <dbReference type="EMBL" id="MBL0388270.1"/>
    </source>
</evidence>
<sequence>MENMFDLDIQVETDKTVSMVDVSFTHTVYDCPTKFDC</sequence>
<dbReference type="Proteomes" id="UP000602284">
    <property type="component" value="Unassembled WGS sequence"/>
</dbReference>
<proteinExistence type="predicted"/>
<evidence type="ECO:0000313" key="2">
    <source>
        <dbReference type="Proteomes" id="UP000602284"/>
    </source>
</evidence>
<dbReference type="NCBIfam" id="NF038155">
    <property type="entry name" value="lanthi_I_FDLD"/>
    <property type="match status" value="1"/>
</dbReference>
<reference evidence="1 2" key="1">
    <citation type="submission" date="2021-01" db="EMBL/GenBank/DDBJ databases">
        <title>Tumebacillus sp. strain ITR2 16S ribosomal RNA gene Genome sequencing and assembly.</title>
        <authorList>
            <person name="Kang M."/>
        </authorList>
    </citation>
    <scope>NUCLEOTIDE SEQUENCE [LARGE SCALE GENOMIC DNA]</scope>
    <source>
        <strain evidence="1 2">ITR2</strain>
    </source>
</reference>
<protein>
    <submittedName>
        <fullName evidence="1">FDLD family class I lanthipeptide</fullName>
    </submittedName>
</protein>